<dbReference type="GO" id="GO:0098046">
    <property type="term" value="C:type V protein secretion system complex"/>
    <property type="evidence" value="ECO:0007669"/>
    <property type="project" value="TreeGrafter"/>
</dbReference>
<evidence type="ECO:0000313" key="11">
    <source>
        <dbReference type="Proteomes" id="UP000251571"/>
    </source>
</evidence>
<feature type="signal peptide" evidence="5">
    <location>
        <begin position="1"/>
        <end position="23"/>
    </location>
</feature>
<reference evidence="9 11" key="1">
    <citation type="submission" date="2016-10" db="EMBL/GenBank/DDBJ databases">
        <authorList>
            <person name="Cai Z."/>
        </authorList>
    </citation>
    <scope>NUCLEOTIDE SEQUENCE [LARGE SCALE GENOMIC DNA]</scope>
    <source>
        <strain evidence="9 11">DSM 25227</strain>
    </source>
</reference>
<evidence type="ECO:0000259" key="7">
    <source>
        <dbReference type="Pfam" id="PF08479"/>
    </source>
</evidence>
<dbReference type="AlphaFoldDB" id="A0A2Y9C1Y6"/>
<reference evidence="8 10" key="2">
    <citation type="submission" date="2018-03" db="EMBL/GenBank/DDBJ databases">
        <title>Genomic Encyclopedia of Archaeal and Bacterial Type Strains, Phase II (KMG-II): from individual species to whole genera.</title>
        <authorList>
            <person name="Goeker M."/>
        </authorList>
    </citation>
    <scope>NUCLEOTIDE SEQUENCE [LARGE SCALE GENOMIC DNA]</scope>
    <source>
        <strain evidence="8 10">DSM 25227</strain>
    </source>
</reference>
<dbReference type="Pfam" id="PF03865">
    <property type="entry name" value="ShlB"/>
    <property type="match status" value="1"/>
</dbReference>
<name>A0A2Y9C1Y6_9RHOB</name>
<organism evidence="9 11">
    <name type="scientific">Jannaschia seohaensis</name>
    <dbReference type="NCBI Taxonomy" id="475081"/>
    <lineage>
        <taxon>Bacteria</taxon>
        <taxon>Pseudomonadati</taxon>
        <taxon>Pseudomonadota</taxon>
        <taxon>Alphaproteobacteria</taxon>
        <taxon>Rhodobacterales</taxon>
        <taxon>Roseobacteraceae</taxon>
        <taxon>Jannaschia</taxon>
    </lineage>
</organism>
<evidence type="ECO:0000256" key="3">
    <source>
        <dbReference type="ARBA" id="ARBA00023237"/>
    </source>
</evidence>
<feature type="compositionally biased region" description="Polar residues" evidence="4">
    <location>
        <begin position="566"/>
        <end position="576"/>
    </location>
</feature>
<evidence type="ECO:0000256" key="4">
    <source>
        <dbReference type="SAM" id="MobiDB-lite"/>
    </source>
</evidence>
<dbReference type="InterPro" id="IPR013686">
    <property type="entry name" value="Polypept-transport_assoc_ShlB"/>
</dbReference>
<dbReference type="Pfam" id="PF08479">
    <property type="entry name" value="POTRA_2"/>
    <property type="match status" value="1"/>
</dbReference>
<dbReference type="EMBL" id="QGDJ01000008">
    <property type="protein sequence ID" value="PWJ16545.1"/>
    <property type="molecule type" value="Genomic_DNA"/>
</dbReference>
<evidence type="ECO:0000313" key="9">
    <source>
        <dbReference type="EMBL" id="SSA48782.1"/>
    </source>
</evidence>
<keyword evidence="1" id="KW-0472">Membrane</keyword>
<keyword evidence="1" id="KW-1134">Transmembrane beta strand</keyword>
<dbReference type="Proteomes" id="UP000251571">
    <property type="component" value="Unassembled WGS sequence"/>
</dbReference>
<dbReference type="RefSeq" id="WP_109565262.1">
    <property type="nucleotide sequence ID" value="NZ_QGDJ01000008.1"/>
</dbReference>
<keyword evidence="5" id="KW-0732">Signal</keyword>
<keyword evidence="3" id="KW-0998">Cell outer membrane</keyword>
<dbReference type="PANTHER" id="PTHR34597">
    <property type="entry name" value="SLR1661 PROTEIN"/>
    <property type="match status" value="1"/>
</dbReference>
<feature type="chain" id="PRO_5044071946" evidence="5">
    <location>
        <begin position="24"/>
        <end position="576"/>
    </location>
</feature>
<feature type="domain" description="Polypeptide-transport-associated ShlB-type" evidence="7">
    <location>
        <begin position="76"/>
        <end position="148"/>
    </location>
</feature>
<dbReference type="PANTHER" id="PTHR34597:SF6">
    <property type="entry name" value="BLR6126 PROTEIN"/>
    <property type="match status" value="1"/>
</dbReference>
<dbReference type="Gene3D" id="3.10.20.310">
    <property type="entry name" value="membrane protein fhac"/>
    <property type="match status" value="1"/>
</dbReference>
<keyword evidence="2" id="KW-0812">Transmembrane</keyword>
<dbReference type="Gene3D" id="2.40.160.50">
    <property type="entry name" value="membrane protein fhac: a member of the omp85/tpsb transporter family"/>
    <property type="match status" value="1"/>
</dbReference>
<dbReference type="OrthoDB" id="7497550at2"/>
<dbReference type="Proteomes" id="UP000245839">
    <property type="component" value="Unassembled WGS sequence"/>
</dbReference>
<evidence type="ECO:0000259" key="6">
    <source>
        <dbReference type="Pfam" id="PF03865"/>
    </source>
</evidence>
<accession>A0A2Y9C1Y6</accession>
<dbReference type="InterPro" id="IPR005565">
    <property type="entry name" value="Hemolysn_activator_HlyB_C"/>
</dbReference>
<gene>
    <name evidence="8" type="ORF">BCF38_10859</name>
    <name evidence="9" type="ORF">SAMN05421539_10859</name>
</gene>
<sequence length="576" mass="60690">MISSTVPKRGAAARAILIGVAIAALPMAGLSQTASSVTPESFRPDLAPLGGRIVFSGAAGTTAPPGADEIGITLGGVVLEGAFAELQEVNEAFRARLTRGRIPVSELFEATAALEAAYADAGFVLARVVLPQQSLADGGTLRVTVVDGFVETIDTSNAPPEVRARLDRLTAPLLGRTGLQLRDLERQLLLAGDTPGVALNTALATGERPGGTVLSLDPEFRGVTGFVGFDNRLPDELDEVALSAGLELNSPLSQGETFYVRTSFAPHGVLSSDPRYRVVAGGFVVPLGGSGLSFNAEFTHSETEPDDDDAPTRSLFERQSFRLLYPYIRSRSLNVTTQIAIDRQQDSQTFIGGGADSDLYEDQTTVLRASGALSFIHADDSFSTANVVLSKGLDIWGARSLEDAAGSGVGLSREGADADFTKINASFSHSRRLSELFTLNASARLQWSFGDPLPTAELISISGPSDLSAFDSGDLRGDSGWSVRAEMASPRPVTLGGQEFGFAPYAFVAAGGVTLEQPTAEEFSSESAYAYGLGIDLNLNTGSRFQAGSIRLEIGKGERDHGPDNTRVSLSGNYRF</sequence>
<evidence type="ECO:0000313" key="10">
    <source>
        <dbReference type="Proteomes" id="UP000245839"/>
    </source>
</evidence>
<feature type="region of interest" description="Disordered" evidence="4">
    <location>
        <begin position="556"/>
        <end position="576"/>
    </location>
</feature>
<evidence type="ECO:0000313" key="8">
    <source>
        <dbReference type="EMBL" id="PWJ16545.1"/>
    </source>
</evidence>
<dbReference type="GO" id="GO:0046819">
    <property type="term" value="P:protein secretion by the type V secretion system"/>
    <property type="evidence" value="ECO:0007669"/>
    <property type="project" value="TreeGrafter"/>
</dbReference>
<dbReference type="EMBL" id="UETC01000008">
    <property type="protein sequence ID" value="SSA48782.1"/>
    <property type="molecule type" value="Genomic_DNA"/>
</dbReference>
<evidence type="ECO:0000256" key="5">
    <source>
        <dbReference type="SAM" id="SignalP"/>
    </source>
</evidence>
<protein>
    <submittedName>
        <fullName evidence="9">Hemolysin activation/secretion protein</fullName>
    </submittedName>
</protein>
<dbReference type="GO" id="GO:0008320">
    <property type="term" value="F:protein transmembrane transporter activity"/>
    <property type="evidence" value="ECO:0007669"/>
    <property type="project" value="TreeGrafter"/>
</dbReference>
<feature type="domain" description="Haemolysin activator HlyB C-terminal" evidence="6">
    <location>
        <begin position="224"/>
        <end position="528"/>
    </location>
</feature>
<evidence type="ECO:0000256" key="1">
    <source>
        <dbReference type="ARBA" id="ARBA00022452"/>
    </source>
</evidence>
<dbReference type="InterPro" id="IPR051544">
    <property type="entry name" value="TPS_OM_transporter"/>
</dbReference>
<keyword evidence="10" id="KW-1185">Reference proteome</keyword>
<evidence type="ECO:0000256" key="2">
    <source>
        <dbReference type="ARBA" id="ARBA00022692"/>
    </source>
</evidence>
<proteinExistence type="predicted"/>